<feature type="domain" description="Hexokinase N-terminal" evidence="7">
    <location>
        <begin position="1"/>
        <end position="165"/>
    </location>
</feature>
<keyword evidence="4 6" id="KW-0418">Kinase</keyword>
<dbReference type="Proteomes" id="UP001498771">
    <property type="component" value="Unassembled WGS sequence"/>
</dbReference>
<proteinExistence type="inferred from homology"/>
<dbReference type="PRINTS" id="PR00475">
    <property type="entry name" value="HEXOKINASE"/>
</dbReference>
<dbReference type="EC" id="2.7.1.-" evidence="6"/>
<evidence type="ECO:0000259" key="7">
    <source>
        <dbReference type="Pfam" id="PF00349"/>
    </source>
</evidence>
<protein>
    <recommendedName>
        <fullName evidence="6">Phosphotransferase</fullName>
        <ecNumber evidence="6">2.7.1.-</ecNumber>
    </recommendedName>
</protein>
<dbReference type="Pfam" id="PF03727">
    <property type="entry name" value="Hexokinase_2"/>
    <property type="match status" value="1"/>
</dbReference>
<keyword evidence="10" id="KW-1185">Reference proteome</keyword>
<sequence length="424" mass="45527">MTMLPAYVHAMPRGCERGTFVALDVGGSNLRIAVVRFTTNSNESSTREILYQTGHALDEAIRNLDGRSFFLWIASQLEGVVAVSRGSGWIDPGVVDIGLTWSFPLESHSVNTGKILSMGKGFTAISQDIIGLDLKTLFEDSCAAVGLEVRLRAVVNDAVAVLLSHLNVDPRRTKIGLIVGTGVNASVLVPSTVLDEERLMRCDPREIERCSDCVINTELSLFGAGVLPRTRWDDEVDAENEIPGFQPLEMMCSGRYMPEIARRIVRDRVLRKRNGQEEAATGLGRIYGLDAETMSVVEGALDVAFARQQLLARVGGTVSIAEVRAMRSVFYAVSCRAAAVIAAALVAVTLAVLPPETPGGETGGAGSEVVVAVTGSVIEKYAGFRARVQEFANLLGRRWNKRLVIAVERDGPLLGGAVGAACNE</sequence>
<dbReference type="RefSeq" id="XP_064769132.1">
    <property type="nucleotide sequence ID" value="XM_064910404.1"/>
</dbReference>
<dbReference type="GeneID" id="90035916"/>
<evidence type="ECO:0000259" key="8">
    <source>
        <dbReference type="Pfam" id="PF03727"/>
    </source>
</evidence>
<dbReference type="Pfam" id="PF00349">
    <property type="entry name" value="Hexokinase_1"/>
    <property type="match status" value="1"/>
</dbReference>
<comment type="similarity">
    <text evidence="1 6">Belongs to the hexokinase family.</text>
</comment>
<evidence type="ECO:0000256" key="2">
    <source>
        <dbReference type="ARBA" id="ARBA00022679"/>
    </source>
</evidence>
<dbReference type="Gene3D" id="3.40.367.20">
    <property type="match status" value="1"/>
</dbReference>
<dbReference type="InterPro" id="IPR001312">
    <property type="entry name" value="Hexokinase"/>
</dbReference>
<organism evidence="9 10">
    <name type="scientific">Myxozyma melibiosi</name>
    <dbReference type="NCBI Taxonomy" id="54550"/>
    <lineage>
        <taxon>Eukaryota</taxon>
        <taxon>Fungi</taxon>
        <taxon>Dikarya</taxon>
        <taxon>Ascomycota</taxon>
        <taxon>Saccharomycotina</taxon>
        <taxon>Lipomycetes</taxon>
        <taxon>Lipomycetales</taxon>
        <taxon>Lipomycetaceae</taxon>
        <taxon>Myxozyma</taxon>
    </lineage>
</organism>
<evidence type="ECO:0000256" key="5">
    <source>
        <dbReference type="ARBA" id="ARBA00022840"/>
    </source>
</evidence>
<evidence type="ECO:0000256" key="1">
    <source>
        <dbReference type="ARBA" id="ARBA00009225"/>
    </source>
</evidence>
<dbReference type="InterPro" id="IPR022673">
    <property type="entry name" value="Hexokinase_C"/>
</dbReference>
<dbReference type="PROSITE" id="PS51748">
    <property type="entry name" value="HEXOKINASE_2"/>
    <property type="match status" value="1"/>
</dbReference>
<keyword evidence="3 6" id="KW-0547">Nucleotide-binding</keyword>
<reference evidence="9 10" key="1">
    <citation type="submission" date="2024-03" db="EMBL/GenBank/DDBJ databases">
        <title>Genome-scale model development and genomic sequencing of the oleaginous clade Lipomyces.</title>
        <authorList>
            <consortium name="Lawrence Berkeley National Laboratory"/>
            <person name="Czajka J.J."/>
            <person name="Han Y."/>
            <person name="Kim J."/>
            <person name="Mondo S.J."/>
            <person name="Hofstad B.A."/>
            <person name="Robles A."/>
            <person name="Haridas S."/>
            <person name="Riley R."/>
            <person name="LaButti K."/>
            <person name="Pangilinan J."/>
            <person name="Andreopoulos W."/>
            <person name="Lipzen A."/>
            <person name="Yan J."/>
            <person name="Wang M."/>
            <person name="Ng V."/>
            <person name="Grigoriev I.V."/>
            <person name="Spatafora J.W."/>
            <person name="Magnuson J.K."/>
            <person name="Baker S.E."/>
            <person name="Pomraning K.R."/>
        </authorList>
    </citation>
    <scope>NUCLEOTIDE SEQUENCE [LARGE SCALE GENOMIC DNA]</scope>
    <source>
        <strain evidence="9 10">Phaff 52-87</strain>
    </source>
</reference>
<dbReference type="Gene3D" id="3.30.420.40">
    <property type="match status" value="1"/>
</dbReference>
<dbReference type="CDD" id="cd24000">
    <property type="entry name" value="ASKHA_NBD_HK"/>
    <property type="match status" value="1"/>
</dbReference>
<evidence type="ECO:0000313" key="10">
    <source>
        <dbReference type="Proteomes" id="UP001498771"/>
    </source>
</evidence>
<evidence type="ECO:0000256" key="4">
    <source>
        <dbReference type="ARBA" id="ARBA00022777"/>
    </source>
</evidence>
<dbReference type="SUPFAM" id="SSF53067">
    <property type="entry name" value="Actin-like ATPase domain"/>
    <property type="match status" value="2"/>
</dbReference>
<keyword evidence="2 6" id="KW-0808">Transferase</keyword>
<keyword evidence="5 6" id="KW-0067">ATP-binding</keyword>
<dbReference type="EMBL" id="JBBJBU010000003">
    <property type="protein sequence ID" value="KAK7206099.1"/>
    <property type="molecule type" value="Genomic_DNA"/>
</dbReference>
<accession>A0ABR1F8C4</accession>
<evidence type="ECO:0000256" key="6">
    <source>
        <dbReference type="RuleBase" id="RU362007"/>
    </source>
</evidence>
<dbReference type="InterPro" id="IPR043129">
    <property type="entry name" value="ATPase_NBD"/>
</dbReference>
<feature type="domain" description="Hexokinase C-terminal" evidence="8">
    <location>
        <begin position="174"/>
        <end position="422"/>
    </location>
</feature>
<dbReference type="PANTHER" id="PTHR19443:SF24">
    <property type="entry name" value="PHOSPHOTRANSFERASE"/>
    <property type="match status" value="1"/>
</dbReference>
<dbReference type="PANTHER" id="PTHR19443">
    <property type="entry name" value="HEXOKINASE"/>
    <property type="match status" value="1"/>
</dbReference>
<gene>
    <name evidence="9" type="ORF">BZA70DRAFT_237135</name>
</gene>
<evidence type="ECO:0000313" key="9">
    <source>
        <dbReference type="EMBL" id="KAK7206099.1"/>
    </source>
</evidence>
<comment type="caution">
    <text evidence="9">The sequence shown here is derived from an EMBL/GenBank/DDBJ whole genome shotgun (WGS) entry which is preliminary data.</text>
</comment>
<keyword evidence="6" id="KW-0324">Glycolysis</keyword>
<dbReference type="InterPro" id="IPR022672">
    <property type="entry name" value="Hexokinase_N"/>
</dbReference>
<evidence type="ECO:0000256" key="3">
    <source>
        <dbReference type="ARBA" id="ARBA00022741"/>
    </source>
</evidence>
<name>A0ABR1F8C4_9ASCO</name>